<evidence type="ECO:0000313" key="1">
    <source>
        <dbReference type="EMBL" id="GBP14796.1"/>
    </source>
</evidence>
<dbReference type="EMBL" id="BGZK01000067">
    <property type="protein sequence ID" value="GBP14796.1"/>
    <property type="molecule type" value="Genomic_DNA"/>
</dbReference>
<protein>
    <submittedName>
        <fullName evidence="1">Uncharacterized protein</fullName>
    </submittedName>
</protein>
<keyword evidence="2" id="KW-1185">Reference proteome</keyword>
<sequence>MSTNHDCCRVLNFSLGPTLNFHSSPVLDSVPDSGHALDSEPDPKLNFNPSSVYSFDPSISVGSRIGTETTSDIEIERRRRAEARVKTDFKVENRAGIETESYSGIIFKSGNEIGIDSKDSEIYCAEENRNEDVTSCRATVVRGHARHDPRDPPPAAPEVRVRHSRLTNTIYHAISKRFSCMLLNVRTFDMLKQDKKN</sequence>
<proteinExistence type="predicted"/>
<comment type="caution">
    <text evidence="1">The sequence shown here is derived from an EMBL/GenBank/DDBJ whole genome shotgun (WGS) entry which is preliminary data.</text>
</comment>
<dbReference type="AlphaFoldDB" id="A0A4C1TKS1"/>
<accession>A0A4C1TKS1</accession>
<reference evidence="1 2" key="1">
    <citation type="journal article" date="2019" name="Commun. Biol.">
        <title>The bagworm genome reveals a unique fibroin gene that provides high tensile strength.</title>
        <authorList>
            <person name="Kono N."/>
            <person name="Nakamura H."/>
            <person name="Ohtoshi R."/>
            <person name="Tomita M."/>
            <person name="Numata K."/>
            <person name="Arakawa K."/>
        </authorList>
    </citation>
    <scope>NUCLEOTIDE SEQUENCE [LARGE SCALE GENOMIC DNA]</scope>
</reference>
<evidence type="ECO:0000313" key="2">
    <source>
        <dbReference type="Proteomes" id="UP000299102"/>
    </source>
</evidence>
<dbReference type="Proteomes" id="UP000299102">
    <property type="component" value="Unassembled WGS sequence"/>
</dbReference>
<gene>
    <name evidence="1" type="ORF">EVAR_75391_1</name>
</gene>
<name>A0A4C1TKS1_EUMVA</name>
<organism evidence="1 2">
    <name type="scientific">Eumeta variegata</name>
    <name type="common">Bagworm moth</name>
    <name type="synonym">Eumeta japonica</name>
    <dbReference type="NCBI Taxonomy" id="151549"/>
    <lineage>
        <taxon>Eukaryota</taxon>
        <taxon>Metazoa</taxon>
        <taxon>Ecdysozoa</taxon>
        <taxon>Arthropoda</taxon>
        <taxon>Hexapoda</taxon>
        <taxon>Insecta</taxon>
        <taxon>Pterygota</taxon>
        <taxon>Neoptera</taxon>
        <taxon>Endopterygota</taxon>
        <taxon>Lepidoptera</taxon>
        <taxon>Glossata</taxon>
        <taxon>Ditrysia</taxon>
        <taxon>Tineoidea</taxon>
        <taxon>Psychidae</taxon>
        <taxon>Oiketicinae</taxon>
        <taxon>Eumeta</taxon>
    </lineage>
</organism>